<keyword evidence="3" id="KW-1185">Reference proteome</keyword>
<accession>A0A1L6J6B8</accession>
<dbReference type="Proteomes" id="UP000185161">
    <property type="component" value="Chromosome"/>
</dbReference>
<dbReference type="EMBL" id="CP018820">
    <property type="protein sequence ID" value="APR51493.1"/>
    <property type="molecule type" value="Genomic_DNA"/>
</dbReference>
<dbReference type="STRING" id="93064.BRX40_02770"/>
<evidence type="ECO:0000313" key="3">
    <source>
        <dbReference type="Proteomes" id="UP000185161"/>
    </source>
</evidence>
<organism evidence="1 3">
    <name type="scientific">Sphingomonas koreensis</name>
    <dbReference type="NCBI Taxonomy" id="93064"/>
    <lineage>
        <taxon>Bacteria</taxon>
        <taxon>Pseudomonadati</taxon>
        <taxon>Pseudomonadota</taxon>
        <taxon>Alphaproteobacteria</taxon>
        <taxon>Sphingomonadales</taxon>
        <taxon>Sphingomonadaceae</taxon>
        <taxon>Sphingomonas</taxon>
    </lineage>
</organism>
<dbReference type="KEGG" id="skr:BRX40_02770"/>
<evidence type="ECO:0000313" key="1">
    <source>
        <dbReference type="EMBL" id="APR51493.1"/>
    </source>
</evidence>
<name>A0A1L6J6B8_9SPHN</name>
<dbReference type="RefSeq" id="WP_075150599.1">
    <property type="nucleotide sequence ID" value="NZ_CP018820.1"/>
</dbReference>
<sequence length="107" mass="12328">MNDFDNETWLIEAGDEVIEKQASIGMSLLTNAERLIYCLWVADYGMRNAGDLETARDLFEPFQAQGREAAAELNLSHTLSLFSLPREEMERDYFDLFDEVCAEIRKL</sequence>
<dbReference type="AlphaFoldDB" id="A0A1L6J6B8"/>
<reference evidence="1" key="1">
    <citation type="submission" date="2016-12" db="EMBL/GenBank/DDBJ databases">
        <title>Whole genome sequencing of Sphingomonas koreensis.</title>
        <authorList>
            <person name="Conlan S."/>
            <person name="Thomas P.J."/>
            <person name="Mullikin J."/>
            <person name="Palmore T.N."/>
            <person name="Frank K.M."/>
            <person name="Segre J.A."/>
        </authorList>
    </citation>
    <scope>NUCLEOTIDE SEQUENCE</scope>
    <source>
        <strain evidence="1">ABOJV</strain>
    </source>
</reference>
<evidence type="ECO:0000313" key="2">
    <source>
        <dbReference type="EMBL" id="RSV05566.1"/>
    </source>
</evidence>
<dbReference type="Proteomes" id="UP000286681">
    <property type="component" value="Unassembled WGS sequence"/>
</dbReference>
<proteinExistence type="predicted"/>
<dbReference type="EMBL" id="QQWO01000004">
    <property type="protein sequence ID" value="RSV05566.1"/>
    <property type="molecule type" value="Genomic_DNA"/>
</dbReference>
<reference evidence="3" key="2">
    <citation type="submission" date="2016-12" db="EMBL/GenBank/DDBJ databases">
        <title>Whole genome sequencing of Sphingomonas sp. ABOJV.</title>
        <authorList>
            <person name="Conlan S."/>
            <person name="Thomas P.J."/>
            <person name="Mullikin J."/>
            <person name="Palmore T.N."/>
            <person name="Frank K.M."/>
            <person name="Segre J.A."/>
        </authorList>
    </citation>
    <scope>NUCLEOTIDE SEQUENCE [LARGE SCALE GENOMIC DNA]</scope>
    <source>
        <strain evidence="3">ABOJV</strain>
    </source>
</reference>
<protein>
    <submittedName>
        <fullName evidence="1">Uncharacterized protein</fullName>
    </submittedName>
</protein>
<gene>
    <name evidence="1" type="ORF">BRX40_02770</name>
    <name evidence="2" type="ORF">CA257_06370</name>
</gene>
<reference evidence="2 4" key="3">
    <citation type="submission" date="2018-07" db="EMBL/GenBank/DDBJ databases">
        <title>Genomic and Epidemiologic Investigation of an Indolent Hospital Outbreak.</title>
        <authorList>
            <person name="Johnson R.C."/>
            <person name="Deming C."/>
            <person name="Conlan S."/>
            <person name="Zellmer C.J."/>
            <person name="Michelin A.V."/>
            <person name="Lee-Lin S."/>
            <person name="Thomas P.J."/>
            <person name="Park M."/>
            <person name="Weingarten R.A."/>
            <person name="Less J."/>
            <person name="Dekker J.P."/>
            <person name="Frank K.M."/>
            <person name="Musser K.A."/>
            <person name="Mcquiston J.R."/>
            <person name="Henderson D.K."/>
            <person name="Lau A.F."/>
            <person name="Palmore T.N."/>
            <person name="Segre J.A."/>
        </authorList>
    </citation>
    <scope>NUCLEOTIDE SEQUENCE [LARGE SCALE GENOMIC DNA]</scope>
    <source>
        <strain evidence="2 4">SK-NIH.Env10_0317</strain>
    </source>
</reference>
<evidence type="ECO:0000313" key="4">
    <source>
        <dbReference type="Proteomes" id="UP000286681"/>
    </source>
</evidence>
<dbReference type="OrthoDB" id="7566164at2"/>
<dbReference type="GeneID" id="44131471"/>